<keyword evidence="3" id="KW-1185">Reference proteome</keyword>
<dbReference type="AlphaFoldDB" id="L8WXS4"/>
<gene>
    <name evidence="2" type="ORF">AG1IA_03199</name>
</gene>
<comment type="caution">
    <text evidence="2">The sequence shown here is derived from an EMBL/GenBank/DDBJ whole genome shotgun (WGS) entry which is preliminary data.</text>
</comment>
<reference evidence="2 3" key="1">
    <citation type="journal article" date="2013" name="Nat. Commun.">
        <title>The evolution and pathogenic mechanisms of the rice sheath blight pathogen.</title>
        <authorList>
            <person name="Zheng A."/>
            <person name="Lin R."/>
            <person name="Xu L."/>
            <person name="Qin P."/>
            <person name="Tang C."/>
            <person name="Ai P."/>
            <person name="Zhang D."/>
            <person name="Liu Y."/>
            <person name="Sun Z."/>
            <person name="Feng H."/>
            <person name="Wang Y."/>
            <person name="Chen Y."/>
            <person name="Liang X."/>
            <person name="Fu R."/>
            <person name="Li Q."/>
            <person name="Zhang J."/>
            <person name="Yu X."/>
            <person name="Xie Z."/>
            <person name="Ding L."/>
            <person name="Guan P."/>
            <person name="Tang J."/>
            <person name="Liang Y."/>
            <person name="Wang S."/>
            <person name="Deng Q."/>
            <person name="Li S."/>
            <person name="Zhu J."/>
            <person name="Wang L."/>
            <person name="Liu H."/>
            <person name="Li P."/>
        </authorList>
    </citation>
    <scope>NUCLEOTIDE SEQUENCE [LARGE SCALE GENOMIC DNA]</scope>
    <source>
        <strain evidence="3">AG-1 IA</strain>
    </source>
</reference>
<protein>
    <submittedName>
        <fullName evidence="2">Uncharacterized protein</fullName>
    </submittedName>
</protein>
<proteinExistence type="predicted"/>
<sequence>MSVTASATSKPRRRPIPCPPPQNTQAAGSLAAKSELIDIFDMSQANNNQRYERGVTNADILTWHYSRNTRSRTKK</sequence>
<name>L8WXS4_THACA</name>
<feature type="region of interest" description="Disordered" evidence="1">
    <location>
        <begin position="1"/>
        <end position="29"/>
    </location>
</feature>
<organism evidence="2 3">
    <name type="scientific">Thanatephorus cucumeris (strain AG1-IA)</name>
    <name type="common">Rice sheath blight fungus</name>
    <name type="synonym">Rhizoctonia solani</name>
    <dbReference type="NCBI Taxonomy" id="983506"/>
    <lineage>
        <taxon>Eukaryota</taxon>
        <taxon>Fungi</taxon>
        <taxon>Dikarya</taxon>
        <taxon>Basidiomycota</taxon>
        <taxon>Agaricomycotina</taxon>
        <taxon>Agaricomycetes</taxon>
        <taxon>Cantharellales</taxon>
        <taxon>Ceratobasidiaceae</taxon>
        <taxon>Rhizoctonia</taxon>
        <taxon>Rhizoctonia solani AG-1</taxon>
    </lineage>
</organism>
<evidence type="ECO:0000313" key="3">
    <source>
        <dbReference type="Proteomes" id="UP000011668"/>
    </source>
</evidence>
<dbReference type="HOGENOM" id="CLU_2795709_0_0_1"/>
<dbReference type="Proteomes" id="UP000011668">
    <property type="component" value="Unassembled WGS sequence"/>
</dbReference>
<evidence type="ECO:0000256" key="1">
    <source>
        <dbReference type="SAM" id="MobiDB-lite"/>
    </source>
</evidence>
<accession>L8WXS4</accession>
<dbReference type="EMBL" id="AFRT01000730">
    <property type="protein sequence ID" value="ELU42770.1"/>
    <property type="molecule type" value="Genomic_DNA"/>
</dbReference>
<evidence type="ECO:0000313" key="2">
    <source>
        <dbReference type="EMBL" id="ELU42770.1"/>
    </source>
</evidence>